<dbReference type="AlphaFoldDB" id="A0A1G7P5W6"/>
<dbReference type="STRING" id="571438.SAMN05192586_11428"/>
<reference evidence="2" key="1">
    <citation type="submission" date="2016-10" db="EMBL/GenBank/DDBJ databases">
        <authorList>
            <person name="Varghese N."/>
            <person name="Submissions S."/>
        </authorList>
    </citation>
    <scope>NUCLEOTIDE SEQUENCE [LARGE SCALE GENOMIC DNA]</scope>
    <source>
        <strain evidence="2">KHC7</strain>
    </source>
</reference>
<proteinExistence type="predicted"/>
<dbReference type="NCBIfam" id="NF041863">
    <property type="entry name" value="DVU0524_fam"/>
    <property type="match status" value="1"/>
</dbReference>
<gene>
    <name evidence="1" type="ORF">SAMN05192586_11428</name>
</gene>
<keyword evidence="2" id="KW-1185">Reference proteome</keyword>
<evidence type="ECO:0000313" key="1">
    <source>
        <dbReference type="EMBL" id="SDF80979.1"/>
    </source>
</evidence>
<dbReference type="OrthoDB" id="5471208at2"/>
<accession>A0A1G7P5W6</accession>
<protein>
    <submittedName>
        <fullName evidence="1">Uncharacterized protein</fullName>
    </submittedName>
</protein>
<dbReference type="Proteomes" id="UP000199355">
    <property type="component" value="Unassembled WGS sequence"/>
</dbReference>
<evidence type="ECO:0000313" key="2">
    <source>
        <dbReference type="Proteomes" id="UP000199355"/>
    </source>
</evidence>
<organism evidence="1 2">
    <name type="scientific">Desulfovibrio legallii</name>
    <dbReference type="NCBI Taxonomy" id="571438"/>
    <lineage>
        <taxon>Bacteria</taxon>
        <taxon>Pseudomonadati</taxon>
        <taxon>Thermodesulfobacteriota</taxon>
        <taxon>Desulfovibrionia</taxon>
        <taxon>Desulfovibrionales</taxon>
        <taxon>Desulfovibrionaceae</taxon>
        <taxon>Desulfovibrio</taxon>
    </lineage>
</organism>
<dbReference type="RefSeq" id="WP_092154441.1">
    <property type="nucleotide sequence ID" value="NZ_FNBX01000014.1"/>
</dbReference>
<dbReference type="EMBL" id="FNBX01000014">
    <property type="protein sequence ID" value="SDF80979.1"/>
    <property type="molecule type" value="Genomic_DNA"/>
</dbReference>
<sequence length="153" mass="17043">MADATTARLRTMLQGYEQQLLAARRLARFRARRRLAVGEDPREPDPTPKRRATVEQVARELYDMLLYTGSDNPVVEDIRRELSKEVGREVRFTYPPGGSLCVVAQGPDAAEALTAEQQRAARRALWGITRRRVDAGVLDPAAGKPADDSQSKI</sequence>
<name>A0A1G7P5W6_9BACT</name>
<dbReference type="InterPro" id="IPR049840">
    <property type="entry name" value="DVU0524-like"/>
</dbReference>